<evidence type="ECO:0000256" key="2">
    <source>
        <dbReference type="PROSITE-ProRule" id="PRU00192"/>
    </source>
</evidence>
<dbReference type="InterPro" id="IPR000219">
    <property type="entry name" value="DH_dom"/>
</dbReference>
<dbReference type="SUPFAM" id="SSF48065">
    <property type="entry name" value="DBL homology domain (DH-domain)"/>
    <property type="match status" value="1"/>
</dbReference>
<name>E4YN88_OIKDI</name>
<dbReference type="SMART" id="SM00325">
    <property type="entry name" value="RhoGEF"/>
    <property type="match status" value="1"/>
</dbReference>
<organism evidence="5">
    <name type="scientific">Oikopleura dioica</name>
    <name type="common">Tunicate</name>
    <dbReference type="NCBI Taxonomy" id="34765"/>
    <lineage>
        <taxon>Eukaryota</taxon>
        <taxon>Metazoa</taxon>
        <taxon>Chordata</taxon>
        <taxon>Tunicata</taxon>
        <taxon>Appendicularia</taxon>
        <taxon>Copelata</taxon>
        <taxon>Oikopleuridae</taxon>
        <taxon>Oikopleura</taxon>
    </lineage>
</organism>
<dbReference type="InterPro" id="IPR035899">
    <property type="entry name" value="DBL_dom_sf"/>
</dbReference>
<dbReference type="InterPro" id="IPR053086">
    <property type="entry name" value="RhoGEF_domain"/>
</dbReference>
<dbReference type="Gene3D" id="1.20.900.10">
    <property type="entry name" value="Dbl homology (DH) domain"/>
    <property type="match status" value="1"/>
</dbReference>
<gene>
    <name evidence="5" type="ORF">GSOID_T00029998001</name>
</gene>
<sequence length="285" mass="33044">MADSDSDYASDHSDAKIYCRCIYRHDAINSDELSLNVGDMVRVTDSADSDWWWGECNNREGWFSTAFVRVVEESRHPLDLYKAAKIPLVQNPYDSKFQRKKIKVIDELLANETEYVSSLSHVVDQYMAAASASKLFTKDQTTKIFGNIKSLYEFHLIFHKKLRRTVTSSDHCSVHELVNLFQSYFKHFYLYKAYCTKFDESAKYLQKFYSTSPAHAEVLDKCRFKDKSMVHLPLSSKELKILAFEAQKAKKSVIFNDFFSKMSSNSAIYFAPCSEFVSTRCKLRL</sequence>
<protein>
    <recommendedName>
        <fullName evidence="6">SH3 domain-containing protein</fullName>
    </recommendedName>
</protein>
<dbReference type="InterPro" id="IPR001452">
    <property type="entry name" value="SH3_domain"/>
</dbReference>
<evidence type="ECO:0000313" key="5">
    <source>
        <dbReference type="EMBL" id="CBY36936.1"/>
    </source>
</evidence>
<evidence type="ECO:0008006" key="6">
    <source>
        <dbReference type="Google" id="ProtNLM"/>
    </source>
</evidence>
<dbReference type="Pfam" id="PF00621">
    <property type="entry name" value="RhoGEF"/>
    <property type="match status" value="1"/>
</dbReference>
<dbReference type="GO" id="GO:0005829">
    <property type="term" value="C:cytosol"/>
    <property type="evidence" value="ECO:0007669"/>
    <property type="project" value="TreeGrafter"/>
</dbReference>
<dbReference type="Pfam" id="PF07653">
    <property type="entry name" value="SH3_2"/>
    <property type="match status" value="1"/>
</dbReference>
<dbReference type="InterPro" id="IPR036028">
    <property type="entry name" value="SH3-like_dom_sf"/>
</dbReference>
<dbReference type="Gene3D" id="2.30.30.40">
    <property type="entry name" value="SH3 Domains"/>
    <property type="match status" value="1"/>
</dbReference>
<proteinExistence type="predicted"/>
<evidence type="ECO:0000259" key="3">
    <source>
        <dbReference type="PROSITE" id="PS50002"/>
    </source>
</evidence>
<keyword evidence="1 2" id="KW-0728">SH3 domain</keyword>
<evidence type="ECO:0000256" key="1">
    <source>
        <dbReference type="ARBA" id="ARBA00022443"/>
    </source>
</evidence>
<evidence type="ECO:0000259" key="4">
    <source>
        <dbReference type="PROSITE" id="PS50010"/>
    </source>
</evidence>
<accession>E4YN88</accession>
<dbReference type="PANTHER" id="PTHR45834:SF3">
    <property type="entry name" value="RHO GUANINE NUCLEOTIDE EXCHANGE FACTOR 3, ISOFORM L"/>
    <property type="match status" value="1"/>
</dbReference>
<dbReference type="PANTHER" id="PTHR45834">
    <property type="entry name" value="RHO GUANINE NUCLEOTIDE EXCHANGE FACTOR 9-RELATED"/>
    <property type="match status" value="1"/>
</dbReference>
<dbReference type="SUPFAM" id="SSF50044">
    <property type="entry name" value="SH3-domain"/>
    <property type="match status" value="1"/>
</dbReference>
<reference evidence="5" key="1">
    <citation type="journal article" date="2010" name="Science">
        <title>Plasticity of animal genome architecture unmasked by rapid evolution of a pelagic tunicate.</title>
        <authorList>
            <person name="Denoeud F."/>
            <person name="Henriet S."/>
            <person name="Mungpakdee S."/>
            <person name="Aury J.M."/>
            <person name="Da Silva C."/>
            <person name="Brinkmann H."/>
            <person name="Mikhaleva J."/>
            <person name="Olsen L.C."/>
            <person name="Jubin C."/>
            <person name="Canestro C."/>
            <person name="Bouquet J.M."/>
            <person name="Danks G."/>
            <person name="Poulain J."/>
            <person name="Campsteijn C."/>
            <person name="Adamski M."/>
            <person name="Cross I."/>
            <person name="Yadetie F."/>
            <person name="Muffato M."/>
            <person name="Louis A."/>
            <person name="Butcher S."/>
            <person name="Tsagkogeorga G."/>
            <person name="Konrad A."/>
            <person name="Singh S."/>
            <person name="Jensen M.F."/>
            <person name="Cong E.H."/>
            <person name="Eikeseth-Otteraa H."/>
            <person name="Noel B."/>
            <person name="Anthouard V."/>
            <person name="Porcel B.M."/>
            <person name="Kachouri-Lafond R."/>
            <person name="Nishino A."/>
            <person name="Ugolini M."/>
            <person name="Chourrout P."/>
            <person name="Nishida H."/>
            <person name="Aasland R."/>
            <person name="Huzurbazar S."/>
            <person name="Westhof E."/>
            <person name="Delsuc F."/>
            <person name="Lehrach H."/>
            <person name="Reinhardt R."/>
            <person name="Weissenbach J."/>
            <person name="Roy S.W."/>
            <person name="Artiguenave F."/>
            <person name="Postlethwait J.H."/>
            <person name="Manak J.R."/>
            <person name="Thompson E.M."/>
            <person name="Jaillon O."/>
            <person name="Du Pasquier L."/>
            <person name="Boudinot P."/>
            <person name="Liberles D.A."/>
            <person name="Volff J.N."/>
            <person name="Philippe H."/>
            <person name="Lenhard B."/>
            <person name="Roest Crollius H."/>
            <person name="Wincker P."/>
            <person name="Chourrout D."/>
        </authorList>
    </citation>
    <scope>NUCLEOTIDE SEQUENCE [LARGE SCALE GENOMIC DNA]</scope>
</reference>
<dbReference type="AlphaFoldDB" id="E4YN88"/>
<dbReference type="GO" id="GO:0005085">
    <property type="term" value="F:guanyl-nucleotide exchange factor activity"/>
    <property type="evidence" value="ECO:0007669"/>
    <property type="project" value="InterPro"/>
</dbReference>
<dbReference type="PROSITE" id="PS50010">
    <property type="entry name" value="DH_2"/>
    <property type="match status" value="1"/>
</dbReference>
<dbReference type="Proteomes" id="UP000011014">
    <property type="component" value="Unassembled WGS sequence"/>
</dbReference>
<dbReference type="EMBL" id="FN654872">
    <property type="protein sequence ID" value="CBY36936.1"/>
    <property type="molecule type" value="Genomic_DNA"/>
</dbReference>
<feature type="domain" description="DH" evidence="4">
    <location>
        <begin position="100"/>
        <end position="224"/>
    </location>
</feature>
<feature type="domain" description="SH3" evidence="3">
    <location>
        <begin position="14"/>
        <end position="73"/>
    </location>
</feature>
<dbReference type="SMART" id="SM00326">
    <property type="entry name" value="SH3"/>
    <property type="match status" value="1"/>
</dbReference>
<dbReference type="PROSITE" id="PS50002">
    <property type="entry name" value="SH3"/>
    <property type="match status" value="1"/>
</dbReference>